<dbReference type="ExpressionAtlas" id="C6TCA3">
    <property type="expression patterns" value="baseline and differential"/>
</dbReference>
<protein>
    <recommendedName>
        <fullName evidence="3">U-box domain-containing protein</fullName>
    </recommendedName>
</protein>
<evidence type="ECO:0000256" key="1">
    <source>
        <dbReference type="ARBA" id="ARBA00022786"/>
    </source>
</evidence>
<organism evidence="2">
    <name type="scientific">Glycine max</name>
    <name type="common">Soybean</name>
    <name type="synonym">Glycine hispida</name>
    <dbReference type="NCBI Taxonomy" id="3847"/>
    <lineage>
        <taxon>Eukaryota</taxon>
        <taxon>Viridiplantae</taxon>
        <taxon>Streptophyta</taxon>
        <taxon>Embryophyta</taxon>
        <taxon>Tracheophyta</taxon>
        <taxon>Spermatophyta</taxon>
        <taxon>Magnoliopsida</taxon>
        <taxon>eudicotyledons</taxon>
        <taxon>Gunneridae</taxon>
        <taxon>Pentapetalae</taxon>
        <taxon>rosids</taxon>
        <taxon>fabids</taxon>
        <taxon>Fabales</taxon>
        <taxon>Fabaceae</taxon>
        <taxon>Papilionoideae</taxon>
        <taxon>50 kb inversion clade</taxon>
        <taxon>NPAAA clade</taxon>
        <taxon>indigoferoid/millettioid clade</taxon>
        <taxon>Phaseoleae</taxon>
        <taxon>Glycine</taxon>
        <taxon>Glycine subgen. Soja</taxon>
    </lineage>
</organism>
<name>C6TCA3_SOYBN</name>
<dbReference type="PANTHER" id="PTHR23315">
    <property type="entry name" value="U BOX DOMAIN-CONTAINING"/>
    <property type="match status" value="1"/>
</dbReference>
<evidence type="ECO:0008006" key="3">
    <source>
        <dbReference type="Google" id="ProtNLM"/>
    </source>
</evidence>
<reference evidence="2" key="1">
    <citation type="submission" date="2009-08" db="EMBL/GenBank/DDBJ databases">
        <authorList>
            <person name="Cheung F."/>
            <person name="Xiao Y."/>
            <person name="Chan A."/>
            <person name="Moskal W."/>
            <person name="Town C.D."/>
        </authorList>
    </citation>
    <scope>NUCLEOTIDE SEQUENCE</scope>
</reference>
<accession>C6TCA3</accession>
<dbReference type="InterPro" id="IPR016024">
    <property type="entry name" value="ARM-type_fold"/>
</dbReference>
<dbReference type="EMBL" id="BT095515">
    <property type="protein sequence ID" value="ACU19764.1"/>
    <property type="molecule type" value="mRNA"/>
</dbReference>
<dbReference type="InterPro" id="IPR011989">
    <property type="entry name" value="ARM-like"/>
</dbReference>
<evidence type="ECO:0000313" key="2">
    <source>
        <dbReference type="EMBL" id="ACU19455.1"/>
    </source>
</evidence>
<dbReference type="Gene3D" id="1.25.10.10">
    <property type="entry name" value="Leucine-rich Repeat Variant"/>
    <property type="match status" value="1"/>
</dbReference>
<dbReference type="EMBL" id="BT095183">
    <property type="protein sequence ID" value="ACU19455.1"/>
    <property type="molecule type" value="mRNA"/>
</dbReference>
<keyword evidence="1" id="KW-0833">Ubl conjugation pathway</keyword>
<dbReference type="SUPFAM" id="SSF48371">
    <property type="entry name" value="ARM repeat"/>
    <property type="match status" value="1"/>
</dbReference>
<dbReference type="AlphaFoldDB" id="C6TCA3"/>
<sequence>MVSAEKDSNETTNTHPTIIGKSMRTVRSKLFQHDRAACVSDNLTGSLMELASRNNKSVKSSIEEGKEAIVEEGGIGALLEAIEDGSVKGKEFAVLTLVQLCAHSVANRALLVREGGIPPLVALSQNASVRAKLKAETLLGYLRESRHEASCSSP</sequence>
<dbReference type="PANTHER" id="PTHR23315:SF129">
    <property type="entry name" value="ARM REPEAT SUPERFAMILY PROTEIN"/>
    <property type="match status" value="1"/>
</dbReference>
<proteinExistence type="evidence at transcript level"/>